<reference evidence="2 3" key="1">
    <citation type="submission" date="2018-09" db="EMBL/GenBank/DDBJ databases">
        <authorList>
            <person name="Wang Z."/>
        </authorList>
    </citation>
    <scope>NUCLEOTIDE SEQUENCE [LARGE SCALE GENOMIC DNA]</scope>
    <source>
        <strain evidence="2 3">ALS 81</strain>
    </source>
</reference>
<keyword evidence="2" id="KW-0966">Cell projection</keyword>
<evidence type="ECO:0000313" key="3">
    <source>
        <dbReference type="Proteomes" id="UP000286482"/>
    </source>
</evidence>
<dbReference type="EMBL" id="RAQO01000004">
    <property type="protein sequence ID" value="RKF20450.1"/>
    <property type="molecule type" value="Genomic_DNA"/>
</dbReference>
<dbReference type="InterPro" id="IPR024952">
    <property type="entry name" value="LPP20-like_dom"/>
</dbReference>
<evidence type="ECO:0000259" key="1">
    <source>
        <dbReference type="Pfam" id="PF02169"/>
    </source>
</evidence>
<protein>
    <submittedName>
        <fullName evidence="2">Flagellar biosynthesis protein FlgP</fullName>
    </submittedName>
</protein>
<dbReference type="Pfam" id="PF02169">
    <property type="entry name" value="LPP20"/>
    <property type="match status" value="1"/>
</dbReference>
<sequence>MIAITTILISACSLPTEHKVWKHESPEQFVVLSAVGYAPISAQQGQSDQHKTLQAMQASKLDAYRELSERVYGQEISAQSSVADMVLGQTQLQSSVSGVIRGARVKRSYALDDTYITELELDFAEIYQVIASQVTPRTEQIDSTIAF</sequence>
<keyword evidence="2" id="KW-0282">Flagellum</keyword>
<keyword evidence="2" id="KW-0969">Cilium</keyword>
<dbReference type="PIRSF" id="PIRSF028687">
    <property type="entry name" value="UCP028687"/>
    <property type="match status" value="1"/>
</dbReference>
<dbReference type="Proteomes" id="UP000286482">
    <property type="component" value="Unassembled WGS sequence"/>
</dbReference>
<keyword evidence="3" id="KW-1185">Reference proteome</keyword>
<name>A0A420EIE2_9ALTE</name>
<dbReference type="InterPro" id="IPR007293">
    <property type="entry name" value="FlgP"/>
</dbReference>
<comment type="caution">
    <text evidence="2">The sequence shown here is derived from an EMBL/GenBank/DDBJ whole genome shotgun (WGS) entry which is preliminary data.</text>
</comment>
<organism evidence="2 3">
    <name type="scientific">Alginatibacterium sediminis</name>
    <dbReference type="NCBI Taxonomy" id="2164068"/>
    <lineage>
        <taxon>Bacteria</taxon>
        <taxon>Pseudomonadati</taxon>
        <taxon>Pseudomonadota</taxon>
        <taxon>Gammaproteobacteria</taxon>
        <taxon>Alteromonadales</taxon>
        <taxon>Alteromonadaceae</taxon>
        <taxon>Alginatibacterium</taxon>
    </lineage>
</organism>
<feature type="domain" description="Lipoprotein LPP20-like" evidence="1">
    <location>
        <begin position="21"/>
        <end position="122"/>
    </location>
</feature>
<gene>
    <name evidence="2" type="ORF">DBZ36_03875</name>
</gene>
<accession>A0A420EIE2</accession>
<proteinExistence type="predicted"/>
<dbReference type="OrthoDB" id="7348506at2"/>
<evidence type="ECO:0000313" key="2">
    <source>
        <dbReference type="EMBL" id="RKF20450.1"/>
    </source>
</evidence>
<dbReference type="AlphaFoldDB" id="A0A420EIE2"/>